<dbReference type="EMBL" id="KN846990">
    <property type="protein sequence ID" value="KIW91478.1"/>
    <property type="molecule type" value="Genomic_DNA"/>
</dbReference>
<reference evidence="1" key="1">
    <citation type="submission" date="2015-01" db="EMBL/GenBank/DDBJ databases">
        <title>The Genome Sequence of Cladophialophora bantiana CBS 173.52.</title>
        <authorList>
            <consortium name="The Broad Institute Genomics Platform"/>
            <person name="Cuomo C."/>
            <person name="de Hoog S."/>
            <person name="Gorbushina A."/>
            <person name="Stielow B."/>
            <person name="Teixiera M."/>
            <person name="Abouelleil A."/>
            <person name="Chapman S.B."/>
            <person name="Priest M."/>
            <person name="Young S.K."/>
            <person name="Wortman J."/>
            <person name="Nusbaum C."/>
            <person name="Birren B."/>
        </authorList>
    </citation>
    <scope>NUCLEOTIDE SEQUENCE [LARGE SCALE GENOMIC DNA]</scope>
    <source>
        <strain evidence="1">CBS 173.52</strain>
    </source>
</reference>
<proteinExistence type="predicted"/>
<accession>A0A0D2HDW2</accession>
<dbReference type="HOGENOM" id="CLU_1343098_0_0_1"/>
<protein>
    <submittedName>
        <fullName evidence="1">Uncharacterized protein</fullName>
    </submittedName>
</protein>
<gene>
    <name evidence="1" type="ORF">Z519_07444</name>
</gene>
<evidence type="ECO:0000313" key="1">
    <source>
        <dbReference type="EMBL" id="KIW91478.1"/>
    </source>
</evidence>
<evidence type="ECO:0000313" key="2">
    <source>
        <dbReference type="Proteomes" id="UP000053789"/>
    </source>
</evidence>
<sequence length="204" mass="23092">MKASFHLPLMFPHSLQANKCGPPVALVIPWFYKTAGFRDAIQEMLAMLMNKGVQLNDLCRPLGSPLHYLIWIKPTYHYFRQRILWTIGFLQEKGVCGFIEKGHVMEGQFGRGQCLRMIGYHVLTLIYLSMRRCKSTVPAVGFEMVGNGGANGSHGEDESRTRRTEEMMSMSVDQGHQDLDGPNCECDCPEYGMSRPPSKMELDV</sequence>
<name>A0A0D2HDW2_CLAB1</name>
<dbReference type="AlphaFoldDB" id="A0A0D2HDW2"/>
<dbReference type="GeneID" id="27700372"/>
<organism evidence="1 2">
    <name type="scientific">Cladophialophora bantiana (strain ATCC 10958 / CBS 173.52 / CDC B-1940 / NIH 8579)</name>
    <name type="common">Xylohypha bantiana</name>
    <dbReference type="NCBI Taxonomy" id="1442370"/>
    <lineage>
        <taxon>Eukaryota</taxon>
        <taxon>Fungi</taxon>
        <taxon>Dikarya</taxon>
        <taxon>Ascomycota</taxon>
        <taxon>Pezizomycotina</taxon>
        <taxon>Eurotiomycetes</taxon>
        <taxon>Chaetothyriomycetidae</taxon>
        <taxon>Chaetothyriales</taxon>
        <taxon>Herpotrichiellaceae</taxon>
        <taxon>Cladophialophora</taxon>
    </lineage>
</organism>
<keyword evidence="2" id="KW-1185">Reference proteome</keyword>
<dbReference type="RefSeq" id="XP_016618147.1">
    <property type="nucleotide sequence ID" value="XM_016765178.1"/>
</dbReference>
<dbReference type="Proteomes" id="UP000053789">
    <property type="component" value="Unassembled WGS sequence"/>
</dbReference>